<organism evidence="2 3">
    <name type="scientific">Cymbomonas tetramitiformis</name>
    <dbReference type="NCBI Taxonomy" id="36881"/>
    <lineage>
        <taxon>Eukaryota</taxon>
        <taxon>Viridiplantae</taxon>
        <taxon>Chlorophyta</taxon>
        <taxon>Pyramimonadophyceae</taxon>
        <taxon>Pyramimonadales</taxon>
        <taxon>Pyramimonadaceae</taxon>
        <taxon>Cymbomonas</taxon>
    </lineage>
</organism>
<reference evidence="2 3" key="1">
    <citation type="journal article" date="2015" name="Genome Biol. Evol.">
        <title>Comparative Genomics of a Bacterivorous Green Alga Reveals Evolutionary Causalities and Consequences of Phago-Mixotrophic Mode of Nutrition.</title>
        <authorList>
            <person name="Burns J.A."/>
            <person name="Paasch A."/>
            <person name="Narechania A."/>
            <person name="Kim E."/>
        </authorList>
    </citation>
    <scope>NUCLEOTIDE SEQUENCE [LARGE SCALE GENOMIC DNA]</scope>
    <source>
        <strain evidence="2 3">PLY_AMNH</strain>
    </source>
</reference>
<evidence type="ECO:0000313" key="2">
    <source>
        <dbReference type="EMBL" id="KAK3246757.1"/>
    </source>
</evidence>
<evidence type="ECO:0000313" key="3">
    <source>
        <dbReference type="Proteomes" id="UP001190700"/>
    </source>
</evidence>
<dbReference type="EMBL" id="LGRX02029503">
    <property type="protein sequence ID" value="KAK3246757.1"/>
    <property type="molecule type" value="Genomic_DNA"/>
</dbReference>
<proteinExistence type="predicted"/>
<feature type="region of interest" description="Disordered" evidence="1">
    <location>
        <begin position="111"/>
        <end position="138"/>
    </location>
</feature>
<dbReference type="Proteomes" id="UP001190700">
    <property type="component" value="Unassembled WGS sequence"/>
</dbReference>
<dbReference type="AlphaFoldDB" id="A0AAE0F0D0"/>
<comment type="caution">
    <text evidence="2">The sequence shown here is derived from an EMBL/GenBank/DDBJ whole genome shotgun (WGS) entry which is preliminary data.</text>
</comment>
<sequence length="229" mass="25603">MPNDGEGVPNVVRSTTLSVYMTGFWWKYAVLWVKLFFPGVTHQTDAVSETRYNVLKNVELGGNLHMRVDEYLSRRVALAKGNIKQFWDEQAKCKSKKIPLPAVQDAEIPEETVGDGPSLDMEETWQRPGKGKKGKNAPNARDLELQGMLNRAIAEAKALSLSKGRIYGRTEVIADMHLVGGPQAKILSITWLSTFLYGKAHAKGDMVDTILRYVQRFARNPSKHAICCV</sequence>
<evidence type="ECO:0000256" key="1">
    <source>
        <dbReference type="SAM" id="MobiDB-lite"/>
    </source>
</evidence>
<accession>A0AAE0F0D0</accession>
<keyword evidence="3" id="KW-1185">Reference proteome</keyword>
<protein>
    <submittedName>
        <fullName evidence="2">Uncharacterized protein</fullName>
    </submittedName>
</protein>
<name>A0AAE0F0D0_9CHLO</name>
<gene>
    <name evidence="2" type="ORF">CYMTET_43719</name>
</gene>